<dbReference type="EMBL" id="JWMF01000003">
    <property type="protein sequence ID" value="KJY52027.1"/>
    <property type="molecule type" value="Genomic_DNA"/>
</dbReference>
<comment type="caution">
    <text evidence="2">The sequence shown here is derived from an EMBL/GenBank/DDBJ whole genome shotgun (WGS) entry which is preliminary data.</text>
</comment>
<sequence length="250" mass="28114">MNITNFRDLGGIRTIHGRRVRPYKFIRSGQLVGLDEDTKRDLVDRYRVTQVVDFRRPFERQESPDDRIDGVTFTNIDLLEQSGTNGASLDDFASLGLADQVNGHMLNIYHDLVMSPAAQQGYGKFLRIVVGNTQGATLFHCFAGKDRTGFAAALVLWLLEVDDDQIFADYLKTNQERVAANNQLLDQFRAKGFDQDSLDALEIALCVKKEYLAHAQQAMIDAYGDVFAYARQALGFGPDQVETLRSNLLE</sequence>
<dbReference type="PANTHER" id="PTHR31126">
    <property type="entry name" value="TYROSINE-PROTEIN PHOSPHATASE"/>
    <property type="match status" value="1"/>
</dbReference>
<accession>A0A0F4KZJ6</accession>
<evidence type="ECO:0000313" key="2">
    <source>
        <dbReference type="EMBL" id="KJY52027.1"/>
    </source>
</evidence>
<dbReference type="Proteomes" id="UP000033567">
    <property type="component" value="Unassembled WGS sequence"/>
</dbReference>
<evidence type="ECO:0000313" key="3">
    <source>
        <dbReference type="Proteomes" id="UP000033567"/>
    </source>
</evidence>
<dbReference type="RefSeq" id="WP_045934895.1">
    <property type="nucleotide sequence ID" value="NZ_KQ033885.1"/>
</dbReference>
<dbReference type="InterPro" id="IPR016130">
    <property type="entry name" value="Tyr_Pase_AS"/>
</dbReference>
<dbReference type="InterPro" id="IPR026893">
    <property type="entry name" value="Tyr/Ser_Pase_IphP-type"/>
</dbReference>
<dbReference type="GO" id="GO:0004721">
    <property type="term" value="F:phosphoprotein phosphatase activity"/>
    <property type="evidence" value="ECO:0007669"/>
    <property type="project" value="InterPro"/>
</dbReference>
<dbReference type="PANTHER" id="PTHR31126:SF1">
    <property type="entry name" value="TYROSINE SPECIFIC PROTEIN PHOSPHATASES DOMAIN-CONTAINING PROTEIN"/>
    <property type="match status" value="1"/>
</dbReference>
<dbReference type="InterPro" id="IPR029021">
    <property type="entry name" value="Prot-tyrosine_phosphatase-like"/>
</dbReference>
<dbReference type="SUPFAM" id="SSF52799">
    <property type="entry name" value="(Phosphotyrosine protein) phosphatases II"/>
    <property type="match status" value="1"/>
</dbReference>
<dbReference type="PATRIC" id="fig|1684.5.peg.111"/>
<dbReference type="Pfam" id="PF13350">
    <property type="entry name" value="Y_phosphatase3"/>
    <property type="match status" value="1"/>
</dbReference>
<gene>
    <name evidence="2" type="ORF">JF70_01070</name>
</gene>
<name>A0A0F4KZJ6_9BIFI</name>
<keyword evidence="3" id="KW-1185">Reference proteome</keyword>
<protein>
    <submittedName>
        <fullName evidence="2">Protein tyrosine/serine phosphatase</fullName>
    </submittedName>
</protein>
<dbReference type="Gene3D" id="3.90.190.10">
    <property type="entry name" value="Protein tyrosine phosphatase superfamily"/>
    <property type="match status" value="1"/>
</dbReference>
<reference evidence="2 3" key="1">
    <citation type="submission" date="2014-12" db="EMBL/GenBank/DDBJ databases">
        <title>Comparative genomics of the lactic acid bacteria isolated from the honey bee gut.</title>
        <authorList>
            <person name="Ellegaard K.M."/>
            <person name="Tamarit D."/>
            <person name="Javelind E."/>
            <person name="Olofsson T."/>
            <person name="Andersson S.G."/>
            <person name="Vasquez A."/>
        </authorList>
    </citation>
    <scope>NUCLEOTIDE SEQUENCE [LARGE SCALE GENOMIC DNA]</scope>
    <source>
        <strain evidence="2 3">Bin7</strain>
    </source>
</reference>
<dbReference type="PROSITE" id="PS00383">
    <property type="entry name" value="TYR_PHOSPHATASE_1"/>
    <property type="match status" value="1"/>
</dbReference>
<proteinExistence type="inferred from homology"/>
<organism evidence="2 3">
    <name type="scientific">Bifidobacterium mellis</name>
    <dbReference type="NCBI Taxonomy" id="1293823"/>
    <lineage>
        <taxon>Bacteria</taxon>
        <taxon>Bacillati</taxon>
        <taxon>Actinomycetota</taxon>
        <taxon>Actinomycetes</taxon>
        <taxon>Bifidobacteriales</taxon>
        <taxon>Bifidobacteriaceae</taxon>
        <taxon>Bifidobacterium</taxon>
    </lineage>
</organism>
<comment type="similarity">
    <text evidence="1">Belongs to the protein-tyrosine phosphatase family.</text>
</comment>
<dbReference type="AlphaFoldDB" id="A0A0F4KZJ6"/>
<evidence type="ECO:0000256" key="1">
    <source>
        <dbReference type="ARBA" id="ARBA00009580"/>
    </source>
</evidence>